<reference evidence="4 5" key="1">
    <citation type="submission" date="2023-09" db="EMBL/GenBank/DDBJ databases">
        <authorList>
            <person name="Rey-Velasco X."/>
        </authorList>
    </citation>
    <scope>NUCLEOTIDE SEQUENCE [LARGE SCALE GENOMIC DNA]</scope>
    <source>
        <strain evidence="4 5">P385</strain>
    </source>
</reference>
<dbReference type="PRINTS" id="PR00455">
    <property type="entry name" value="HTHTETR"/>
</dbReference>
<feature type="domain" description="HTH tetR-type" evidence="3">
    <location>
        <begin position="13"/>
        <end position="73"/>
    </location>
</feature>
<dbReference type="Proteomes" id="UP001259982">
    <property type="component" value="Unassembled WGS sequence"/>
</dbReference>
<protein>
    <submittedName>
        <fullName evidence="4">TetR/AcrR family transcriptional regulator</fullName>
    </submittedName>
</protein>
<proteinExistence type="predicted"/>
<dbReference type="Pfam" id="PF00440">
    <property type="entry name" value="TetR_N"/>
    <property type="match status" value="1"/>
</dbReference>
<dbReference type="PANTHER" id="PTHR30055">
    <property type="entry name" value="HTH-TYPE TRANSCRIPTIONAL REGULATOR RUTR"/>
    <property type="match status" value="1"/>
</dbReference>
<evidence type="ECO:0000259" key="3">
    <source>
        <dbReference type="PROSITE" id="PS50977"/>
    </source>
</evidence>
<accession>A0ABU3B4J1</accession>
<dbReference type="EMBL" id="JAVRHY010000002">
    <property type="protein sequence ID" value="MDT0617379.1"/>
    <property type="molecule type" value="Genomic_DNA"/>
</dbReference>
<feature type="DNA-binding region" description="H-T-H motif" evidence="2">
    <location>
        <begin position="36"/>
        <end position="55"/>
    </location>
</feature>
<evidence type="ECO:0000256" key="2">
    <source>
        <dbReference type="PROSITE-ProRule" id="PRU00335"/>
    </source>
</evidence>
<dbReference type="InterPro" id="IPR009057">
    <property type="entry name" value="Homeodomain-like_sf"/>
</dbReference>
<evidence type="ECO:0000256" key="1">
    <source>
        <dbReference type="ARBA" id="ARBA00023125"/>
    </source>
</evidence>
<evidence type="ECO:0000313" key="4">
    <source>
        <dbReference type="EMBL" id="MDT0617379.1"/>
    </source>
</evidence>
<evidence type="ECO:0000313" key="5">
    <source>
        <dbReference type="Proteomes" id="UP001259982"/>
    </source>
</evidence>
<dbReference type="Gene3D" id="1.10.357.10">
    <property type="entry name" value="Tetracycline Repressor, domain 2"/>
    <property type="match status" value="1"/>
</dbReference>
<keyword evidence="5" id="KW-1185">Reference proteome</keyword>
<dbReference type="SUPFAM" id="SSF46689">
    <property type="entry name" value="Homeodomain-like"/>
    <property type="match status" value="1"/>
</dbReference>
<comment type="caution">
    <text evidence="4">The sequence shown here is derived from an EMBL/GenBank/DDBJ whole genome shotgun (WGS) entry which is preliminary data.</text>
</comment>
<organism evidence="4 5">
    <name type="scientific">Spectribacter acetivorans</name>
    <dbReference type="NCBI Taxonomy" id="3075603"/>
    <lineage>
        <taxon>Bacteria</taxon>
        <taxon>Pseudomonadati</taxon>
        <taxon>Pseudomonadota</taxon>
        <taxon>Gammaproteobacteria</taxon>
        <taxon>Salinisphaerales</taxon>
        <taxon>Salinisphaeraceae</taxon>
        <taxon>Spectribacter</taxon>
    </lineage>
</organism>
<dbReference type="PANTHER" id="PTHR30055:SF237">
    <property type="entry name" value="TRANSCRIPTIONAL REPRESSOR MCE3R"/>
    <property type="match status" value="1"/>
</dbReference>
<name>A0ABU3B4J1_9GAMM</name>
<dbReference type="PROSITE" id="PS50977">
    <property type="entry name" value="HTH_TETR_2"/>
    <property type="match status" value="1"/>
</dbReference>
<keyword evidence="1 2" id="KW-0238">DNA-binding</keyword>
<sequence length="226" mass="25177">MSATRDTINDKTRLSADAWAQAALDAIADQGIAGVAVEPLARRLGVTKGSFYWHFSNREALLKRALERWEEQETGVPFQSLENETDPRRRLQRVIREVNTSLRTSRIYQALSAAADDPLIAAFVTRVSTRRIETLRHYYEAVGLSPDNASRWARLTYSVFLGTLQIRRDMPAEWPHTDSTEFSQYIAFLEQALLPDDDAMNPDLAAPAHTGAALTGTLAANTATKS</sequence>
<dbReference type="RefSeq" id="WP_311657119.1">
    <property type="nucleotide sequence ID" value="NZ_JAVRHY010000002.1"/>
</dbReference>
<dbReference type="InterPro" id="IPR050109">
    <property type="entry name" value="HTH-type_TetR-like_transc_reg"/>
</dbReference>
<gene>
    <name evidence="4" type="ORF">RM531_02730</name>
</gene>
<dbReference type="InterPro" id="IPR001647">
    <property type="entry name" value="HTH_TetR"/>
</dbReference>